<dbReference type="EMBL" id="CP046236">
    <property type="protein sequence ID" value="WFD48131.1"/>
    <property type="molecule type" value="Genomic_DNA"/>
</dbReference>
<evidence type="ECO:0000313" key="3">
    <source>
        <dbReference type="EMBL" id="WFD48131.1"/>
    </source>
</evidence>
<dbReference type="PANTHER" id="PTHR11081:SF75">
    <property type="entry name" value="ENDONUCLEASE, PUTATIVE (AFU_ORTHOLOGUE AFUA_3G13260)-RELATED"/>
    <property type="match status" value="1"/>
</dbReference>
<proteinExistence type="predicted"/>
<gene>
    <name evidence="3" type="ORF">GLX27_002799</name>
</gene>
<dbReference type="InterPro" id="IPR036279">
    <property type="entry name" value="5-3_exonuclease_C_sf"/>
</dbReference>
<reference evidence="3 4" key="1">
    <citation type="journal article" date="2020" name="Elife">
        <title>Loss of centromere function drives karyotype evolution in closely related Malassezia species.</title>
        <authorList>
            <person name="Sankaranarayanan S.R."/>
            <person name="Ianiri G."/>
            <person name="Coelho M.A."/>
            <person name="Reza M.H."/>
            <person name="Thimmappa B.C."/>
            <person name="Ganguly P."/>
            <person name="Vadnala R.N."/>
            <person name="Sun S."/>
            <person name="Siddharthan R."/>
            <person name="Tellgren-Roth C."/>
            <person name="Dawson T.L."/>
            <person name="Heitman J."/>
            <person name="Sanyal K."/>
        </authorList>
    </citation>
    <scope>NUCLEOTIDE SEQUENCE [LARGE SCALE GENOMIC DNA]</scope>
    <source>
        <strain evidence="3">CBS14141</strain>
    </source>
</reference>
<keyword evidence="4" id="KW-1185">Reference proteome</keyword>
<dbReference type="Pfam" id="PF00867">
    <property type="entry name" value="XPG_I"/>
    <property type="match status" value="1"/>
</dbReference>
<dbReference type="SUPFAM" id="SSF47807">
    <property type="entry name" value="5' to 3' exonuclease, C-terminal subdomain"/>
    <property type="match status" value="1"/>
</dbReference>
<dbReference type="InterPro" id="IPR029060">
    <property type="entry name" value="PIN-like_dom_sf"/>
</dbReference>
<organism evidence="3 4">
    <name type="scientific">Malassezia furfur</name>
    <name type="common">Pityriasis versicolor infection agent</name>
    <name type="synonym">Pityrosporum furfur</name>
    <dbReference type="NCBI Taxonomy" id="55194"/>
    <lineage>
        <taxon>Eukaryota</taxon>
        <taxon>Fungi</taxon>
        <taxon>Dikarya</taxon>
        <taxon>Basidiomycota</taxon>
        <taxon>Ustilaginomycotina</taxon>
        <taxon>Malasseziomycetes</taxon>
        <taxon>Malasseziales</taxon>
        <taxon>Malasseziaceae</taxon>
        <taxon>Malassezia</taxon>
    </lineage>
</organism>
<dbReference type="InterPro" id="IPR006084">
    <property type="entry name" value="XPG/Rad2"/>
</dbReference>
<evidence type="ECO:0000256" key="1">
    <source>
        <dbReference type="SAM" id="MobiDB-lite"/>
    </source>
</evidence>
<dbReference type="InterPro" id="IPR006086">
    <property type="entry name" value="XPG-I_dom"/>
</dbReference>
<dbReference type="CDD" id="cd09870">
    <property type="entry name" value="PIN_YEN1"/>
    <property type="match status" value="1"/>
</dbReference>
<evidence type="ECO:0000259" key="2">
    <source>
        <dbReference type="SMART" id="SM00484"/>
    </source>
</evidence>
<dbReference type="SMART" id="SM00484">
    <property type="entry name" value="XPGI"/>
    <property type="match status" value="1"/>
</dbReference>
<feature type="compositionally biased region" description="Low complexity" evidence="1">
    <location>
        <begin position="382"/>
        <end position="397"/>
    </location>
</feature>
<dbReference type="PRINTS" id="PR00853">
    <property type="entry name" value="XPGRADSUPER"/>
</dbReference>
<evidence type="ECO:0000313" key="4">
    <source>
        <dbReference type="Proteomes" id="UP000818624"/>
    </source>
</evidence>
<dbReference type="SUPFAM" id="SSF88723">
    <property type="entry name" value="PIN domain-like"/>
    <property type="match status" value="1"/>
</dbReference>
<dbReference type="PANTHER" id="PTHR11081">
    <property type="entry name" value="FLAP ENDONUCLEASE FAMILY MEMBER"/>
    <property type="match status" value="1"/>
</dbReference>
<feature type="region of interest" description="Disordered" evidence="1">
    <location>
        <begin position="592"/>
        <end position="615"/>
    </location>
</feature>
<protein>
    <recommendedName>
        <fullName evidence="2">XPG-I domain-containing protein</fullName>
    </recommendedName>
</protein>
<feature type="compositionally biased region" description="Basic and acidic residues" evidence="1">
    <location>
        <begin position="372"/>
        <end position="381"/>
    </location>
</feature>
<feature type="compositionally biased region" description="Low complexity" evidence="1">
    <location>
        <begin position="592"/>
        <end position="613"/>
    </location>
</feature>
<sequence length="656" mass="69854">MGVPGLWPALAGAGVDRTLAELAWAHWDGPGGTHAPLRLGIDASLWLFHARKAQGGRNPALRALFFRLARLLRLPVVPVFVLDGAHRPAFKRDAAVYTGTHAIQAQFCAMLDAFRFPHWTAPGEAEAELGWMNRVGLLDAVLTDDVDALLFGARVVVRNHAWRNDDPIDGTDDDDDDAIVRAAVYDTRCGTWALDADGMVLVAVLAGADYDTRGMLHCGVKTAVGLAEAGLGARLLRGFRDAYDAERDATHPSAAWTAHVAAWRVELCRELATNASGRLPRRMPKLASDVAPDFLCSAEARRVLASYVWPHTSERDPVRAADARRVCTGAPVDLGGLAAVVAAHFQWTSATLAQRFVRLVFPGVLVQELQRHAQTHDDARPEAYAAASARPTRGAVATSPSKGRRTAPSPTTSPMREITAYFARVQAHSPPRARRSSRVLQAHAKRTTSVGTEVRVSFDPGAYLAQLPGAASADVQRVWVPERLLLAAGTPERAVYRTYEAQQRRKLASPSKKARAADQPALTAFFQVEKGSASAGRKEAARAGTQQGMAVRAGVGAGKGSRSVAPAPSAAPVPAVPAEAASDVFGVVRAPPQRAPPRTTTAARPPASPVAAPETPDASVEFVGMRAADVSGETSVSSVESPRALLLRVCRPSHIS</sequence>
<feature type="region of interest" description="Disordered" evidence="1">
    <location>
        <begin position="372"/>
        <end position="450"/>
    </location>
</feature>
<feature type="domain" description="XPG-I" evidence="2">
    <location>
        <begin position="112"/>
        <end position="176"/>
    </location>
</feature>
<dbReference type="Gene3D" id="3.40.50.1010">
    <property type="entry name" value="5'-nuclease"/>
    <property type="match status" value="2"/>
</dbReference>
<dbReference type="Proteomes" id="UP000818624">
    <property type="component" value="Chromosome 3"/>
</dbReference>
<name>A0ABY8ERB9_MALFU</name>
<accession>A0ABY8ERB9</accession>